<dbReference type="Proteomes" id="UP000886819">
    <property type="component" value="Unassembled WGS sequence"/>
</dbReference>
<evidence type="ECO:0000256" key="4">
    <source>
        <dbReference type="ARBA" id="ARBA00015100"/>
    </source>
</evidence>
<comment type="similarity">
    <text evidence="2 12">Belongs to the FPP/GGPP synthase family.</text>
</comment>
<comment type="cofactor">
    <cofactor evidence="1">
        <name>Mg(2+)</name>
        <dbReference type="ChEBI" id="CHEBI:18420"/>
    </cofactor>
</comment>
<keyword evidence="7" id="KW-0460">Magnesium</keyword>
<name>A0A9D0YU16_9FIRM</name>
<dbReference type="SFLD" id="SFLDS00005">
    <property type="entry name" value="Isoprenoid_Synthase_Type_I"/>
    <property type="match status" value="1"/>
</dbReference>
<proteinExistence type="inferred from homology"/>
<evidence type="ECO:0000256" key="8">
    <source>
        <dbReference type="ARBA" id="ARBA00023229"/>
    </source>
</evidence>
<evidence type="ECO:0000256" key="12">
    <source>
        <dbReference type="RuleBase" id="RU004466"/>
    </source>
</evidence>
<comment type="caution">
    <text evidence="13">The sequence shown here is derived from an EMBL/GenBank/DDBJ whole genome shotgun (WGS) entry which is preliminary data.</text>
</comment>
<evidence type="ECO:0000313" key="14">
    <source>
        <dbReference type="Proteomes" id="UP000886819"/>
    </source>
</evidence>
<keyword evidence="8" id="KW-0414">Isoprene biosynthesis</keyword>
<dbReference type="InterPro" id="IPR000092">
    <property type="entry name" value="Polyprenyl_synt"/>
</dbReference>
<evidence type="ECO:0000256" key="10">
    <source>
        <dbReference type="ARBA" id="ARBA00032873"/>
    </source>
</evidence>
<sequence>MNYDGQYAQWQRATEEALDAALAACGAPEPLLGAMRYSLMAGGKRLRPVLLLAACDAAGGAWQEAMPWACAVEMIHTYSLIHDDLPAMDDDDLRRGQPTNHRVYGEGMAVLAGDGLLSLAFETMLAACRTPAQVAATAALARAAGVAGMVAGQCADLTCQRERRGGAQELTYIHLHKTADMLCGAVGAGLRLAGAADVKLAAGERFAQALGMAFQIQDDLLDVQGDAQALGKQTGMDARRGKLTWPGLHGPEAARREAESQTKRALAALEAFGEDGAFLHALAVRMLGRDR</sequence>
<evidence type="ECO:0000256" key="5">
    <source>
        <dbReference type="ARBA" id="ARBA00022679"/>
    </source>
</evidence>
<dbReference type="PANTHER" id="PTHR43281:SF1">
    <property type="entry name" value="FARNESYL DIPHOSPHATE SYNTHASE"/>
    <property type="match status" value="1"/>
</dbReference>
<evidence type="ECO:0000256" key="9">
    <source>
        <dbReference type="ARBA" id="ARBA00032380"/>
    </source>
</evidence>
<dbReference type="InterPro" id="IPR033749">
    <property type="entry name" value="Polyprenyl_synt_CS"/>
</dbReference>
<reference evidence="13" key="2">
    <citation type="journal article" date="2021" name="PeerJ">
        <title>Extensive microbial diversity within the chicken gut microbiome revealed by metagenomics and culture.</title>
        <authorList>
            <person name="Gilroy R."/>
            <person name="Ravi A."/>
            <person name="Getino M."/>
            <person name="Pursley I."/>
            <person name="Horton D.L."/>
            <person name="Alikhan N.F."/>
            <person name="Baker D."/>
            <person name="Gharbi K."/>
            <person name="Hall N."/>
            <person name="Watson M."/>
            <person name="Adriaenssens E.M."/>
            <person name="Foster-Nyarko E."/>
            <person name="Jarju S."/>
            <person name="Secka A."/>
            <person name="Antonio M."/>
            <person name="Oren A."/>
            <person name="Chaudhuri R.R."/>
            <person name="La Ragione R."/>
            <person name="Hildebrand F."/>
            <person name="Pallen M.J."/>
        </authorList>
    </citation>
    <scope>NUCLEOTIDE SEQUENCE</scope>
    <source>
        <strain evidence="13">ChiHile30-977</strain>
    </source>
</reference>
<dbReference type="AlphaFoldDB" id="A0A9D0YU16"/>
<dbReference type="PANTHER" id="PTHR43281">
    <property type="entry name" value="FARNESYL DIPHOSPHATE SYNTHASE"/>
    <property type="match status" value="1"/>
</dbReference>
<keyword evidence="5 12" id="KW-0808">Transferase</keyword>
<dbReference type="InterPro" id="IPR008949">
    <property type="entry name" value="Isoprenoid_synthase_dom_sf"/>
</dbReference>
<dbReference type="GO" id="GO:0005737">
    <property type="term" value="C:cytoplasm"/>
    <property type="evidence" value="ECO:0007669"/>
    <property type="project" value="UniProtKB-ARBA"/>
</dbReference>
<evidence type="ECO:0000256" key="11">
    <source>
        <dbReference type="ARBA" id="ARBA00049399"/>
    </source>
</evidence>
<evidence type="ECO:0000256" key="3">
    <source>
        <dbReference type="ARBA" id="ARBA00012439"/>
    </source>
</evidence>
<keyword evidence="6" id="KW-0479">Metal-binding</keyword>
<dbReference type="EC" id="2.5.1.10" evidence="3"/>
<evidence type="ECO:0000256" key="6">
    <source>
        <dbReference type="ARBA" id="ARBA00022723"/>
    </source>
</evidence>
<dbReference type="CDD" id="cd00685">
    <property type="entry name" value="Trans_IPPS_HT"/>
    <property type="match status" value="1"/>
</dbReference>
<dbReference type="Gene3D" id="1.10.600.10">
    <property type="entry name" value="Farnesyl Diphosphate Synthase"/>
    <property type="match status" value="1"/>
</dbReference>
<organism evidence="13 14">
    <name type="scientific">Candidatus Avichristensenella intestinipullorum</name>
    <dbReference type="NCBI Taxonomy" id="2840693"/>
    <lineage>
        <taxon>Bacteria</taxon>
        <taxon>Bacillati</taxon>
        <taxon>Bacillota</taxon>
        <taxon>Clostridia</taxon>
        <taxon>Candidatus Avichristensenella</taxon>
    </lineage>
</organism>
<dbReference type="Pfam" id="PF00348">
    <property type="entry name" value="polyprenyl_synt"/>
    <property type="match status" value="1"/>
</dbReference>
<evidence type="ECO:0000256" key="7">
    <source>
        <dbReference type="ARBA" id="ARBA00022842"/>
    </source>
</evidence>
<dbReference type="GO" id="GO:0016114">
    <property type="term" value="P:terpenoid biosynthetic process"/>
    <property type="evidence" value="ECO:0007669"/>
    <property type="project" value="UniProtKB-ARBA"/>
</dbReference>
<dbReference type="NCBIfam" id="NF045485">
    <property type="entry name" value="FPPsyn"/>
    <property type="match status" value="1"/>
</dbReference>
<dbReference type="PROSITE" id="PS00723">
    <property type="entry name" value="POLYPRENYL_SYNTHASE_1"/>
    <property type="match status" value="1"/>
</dbReference>
<dbReference type="EMBL" id="DVFI01000002">
    <property type="protein sequence ID" value="HIQ61977.1"/>
    <property type="molecule type" value="Genomic_DNA"/>
</dbReference>
<dbReference type="FunFam" id="1.10.600.10:FF:000001">
    <property type="entry name" value="Geranylgeranyl diphosphate synthase"/>
    <property type="match status" value="1"/>
</dbReference>
<reference evidence="13" key="1">
    <citation type="submission" date="2020-10" db="EMBL/GenBank/DDBJ databases">
        <authorList>
            <person name="Gilroy R."/>
        </authorList>
    </citation>
    <scope>NUCLEOTIDE SEQUENCE</scope>
    <source>
        <strain evidence="13">ChiHile30-977</strain>
    </source>
</reference>
<protein>
    <recommendedName>
        <fullName evidence="4">Farnesyl diphosphate synthase</fullName>
        <ecNumber evidence="3">2.5.1.10</ecNumber>
    </recommendedName>
    <alternativeName>
        <fullName evidence="10">(2E,6E)-farnesyl diphosphate synthase</fullName>
    </alternativeName>
    <alternativeName>
        <fullName evidence="9">Geranyltranstransferase</fullName>
    </alternativeName>
</protein>
<comment type="catalytic activity">
    <reaction evidence="11">
        <text>isopentenyl diphosphate + (2E)-geranyl diphosphate = (2E,6E)-farnesyl diphosphate + diphosphate</text>
        <dbReference type="Rhea" id="RHEA:19361"/>
        <dbReference type="ChEBI" id="CHEBI:33019"/>
        <dbReference type="ChEBI" id="CHEBI:58057"/>
        <dbReference type="ChEBI" id="CHEBI:128769"/>
        <dbReference type="ChEBI" id="CHEBI:175763"/>
        <dbReference type="EC" id="2.5.1.10"/>
    </reaction>
</comment>
<dbReference type="PROSITE" id="PS00444">
    <property type="entry name" value="POLYPRENYL_SYNTHASE_2"/>
    <property type="match status" value="1"/>
</dbReference>
<dbReference type="GO" id="GO:0046872">
    <property type="term" value="F:metal ion binding"/>
    <property type="evidence" value="ECO:0007669"/>
    <property type="project" value="UniProtKB-KW"/>
</dbReference>
<accession>A0A9D0YU16</accession>
<evidence type="ECO:0000256" key="2">
    <source>
        <dbReference type="ARBA" id="ARBA00006706"/>
    </source>
</evidence>
<evidence type="ECO:0000313" key="13">
    <source>
        <dbReference type="EMBL" id="HIQ61977.1"/>
    </source>
</evidence>
<gene>
    <name evidence="13" type="ORF">IAA66_00125</name>
</gene>
<dbReference type="SFLD" id="SFLDG01017">
    <property type="entry name" value="Polyprenyl_Transferase_Like"/>
    <property type="match status" value="1"/>
</dbReference>
<dbReference type="InterPro" id="IPR053378">
    <property type="entry name" value="Prenyl_diphosphate_synthase"/>
</dbReference>
<dbReference type="GO" id="GO:0004337">
    <property type="term" value="F:(2E,6E)-farnesyl diphosphate synthase activity"/>
    <property type="evidence" value="ECO:0007669"/>
    <property type="project" value="UniProtKB-EC"/>
</dbReference>
<evidence type="ECO:0000256" key="1">
    <source>
        <dbReference type="ARBA" id="ARBA00001946"/>
    </source>
</evidence>
<dbReference type="SUPFAM" id="SSF48576">
    <property type="entry name" value="Terpenoid synthases"/>
    <property type="match status" value="1"/>
</dbReference>